<accession>A0ABX1CGE4</accession>
<name>A0ABX1CGE4_9ACTN</name>
<comment type="caution">
    <text evidence="2">The sequence shown here is derived from an EMBL/GenBank/DDBJ whole genome shotgun (WGS) entry which is preliminary data.</text>
</comment>
<dbReference type="EMBL" id="JAAVJC010000211">
    <property type="protein sequence ID" value="NJQ16910.1"/>
    <property type="molecule type" value="Genomic_DNA"/>
</dbReference>
<sequence>MDDRAPGTRAVRPRDIGLMVMVLLLLAGAWGCARIVDGSPVPRADVRETTGRMQSTLQTAYDAAIGTEGDAAPEGGPGERADRPDTPDDAGTGPDTARGDGGDDGELPTAPLRVNGCHQTGMRAMSKQLEPGVYRLDATWSLSVPADDAAAAVRRVTEALLDEGWQQPESGPRQEEHYVHLRNGDDAVTVKARQRTSAPDPAPDGDPELDPDDAGHDAGRHGSGDGSGDGTSADDDSSAAPGAASGGEQRLVSVDVRTDCARQDAPARLALPLLPAPTPEEASRTVPRQ</sequence>
<dbReference type="RefSeq" id="WP_168089613.1">
    <property type="nucleotide sequence ID" value="NZ_BHZH01000046.1"/>
</dbReference>
<proteinExistence type="predicted"/>
<protein>
    <recommendedName>
        <fullName evidence="4">Secreted protein</fullName>
    </recommendedName>
</protein>
<reference evidence="2 3" key="1">
    <citation type="submission" date="2020-03" db="EMBL/GenBank/DDBJ databases">
        <title>Draft genome of Streptomyces sp. ventii, isolated from the Axial Seamount in the Pacific Ocean, and resequencing of the two type strains Streptomyces lonarensis strain NCL 716 and Streptomyces bohaiensis strain 11A07.</title>
        <authorList>
            <person name="Loughran R.M."/>
            <person name="Pfannmuller K.M."/>
            <person name="Wasson B.J."/>
            <person name="Deadmond M.C."/>
            <person name="Paddock B.E."/>
            <person name="Koyack M.J."/>
            <person name="Gallegos D.A."/>
            <person name="Mitchell E.A."/>
            <person name="Ushijima B."/>
            <person name="Saw J.H."/>
            <person name="Mcphail K.L."/>
            <person name="Videau P."/>
        </authorList>
    </citation>
    <scope>NUCLEOTIDE SEQUENCE [LARGE SCALE GENOMIC DNA]</scope>
    <source>
        <strain evidence="2 3">11A07</strain>
    </source>
</reference>
<feature type="compositionally biased region" description="Acidic residues" evidence="1">
    <location>
        <begin position="203"/>
        <end position="212"/>
    </location>
</feature>
<feature type="region of interest" description="Disordered" evidence="1">
    <location>
        <begin position="67"/>
        <end position="114"/>
    </location>
</feature>
<evidence type="ECO:0000313" key="2">
    <source>
        <dbReference type="EMBL" id="NJQ16910.1"/>
    </source>
</evidence>
<keyword evidence="3" id="KW-1185">Reference proteome</keyword>
<gene>
    <name evidence="2" type="ORF">HCN52_18710</name>
</gene>
<feature type="compositionally biased region" description="Low complexity" evidence="1">
    <location>
        <begin position="238"/>
        <end position="247"/>
    </location>
</feature>
<evidence type="ECO:0000313" key="3">
    <source>
        <dbReference type="Proteomes" id="UP000727056"/>
    </source>
</evidence>
<dbReference type="Proteomes" id="UP000727056">
    <property type="component" value="Unassembled WGS sequence"/>
</dbReference>
<evidence type="ECO:0000256" key="1">
    <source>
        <dbReference type="SAM" id="MobiDB-lite"/>
    </source>
</evidence>
<organism evidence="2 3">
    <name type="scientific">Streptomyces bohaiensis</name>
    <dbReference type="NCBI Taxonomy" id="1431344"/>
    <lineage>
        <taxon>Bacteria</taxon>
        <taxon>Bacillati</taxon>
        <taxon>Actinomycetota</taxon>
        <taxon>Actinomycetes</taxon>
        <taxon>Kitasatosporales</taxon>
        <taxon>Streptomycetaceae</taxon>
        <taxon>Streptomyces</taxon>
    </lineage>
</organism>
<feature type="compositionally biased region" description="Basic and acidic residues" evidence="1">
    <location>
        <begin position="77"/>
        <end position="86"/>
    </location>
</feature>
<feature type="compositionally biased region" description="Basic and acidic residues" evidence="1">
    <location>
        <begin position="213"/>
        <end position="223"/>
    </location>
</feature>
<feature type="region of interest" description="Disordered" evidence="1">
    <location>
        <begin position="191"/>
        <end position="289"/>
    </location>
</feature>
<evidence type="ECO:0008006" key="4">
    <source>
        <dbReference type="Google" id="ProtNLM"/>
    </source>
</evidence>